<protein>
    <recommendedName>
        <fullName evidence="2">DUF6589 domain-containing protein</fullName>
    </recommendedName>
</protein>
<dbReference type="EMBL" id="LUEZ02000041">
    <property type="protein sequence ID" value="RDB24948.1"/>
    <property type="molecule type" value="Genomic_DNA"/>
</dbReference>
<accession>A0A369JT57</accession>
<comment type="caution">
    <text evidence="3">The sequence shown here is derived from an EMBL/GenBank/DDBJ whole genome shotgun (WGS) entry which is preliminary data.</text>
</comment>
<evidence type="ECO:0000313" key="4">
    <source>
        <dbReference type="Proteomes" id="UP000076154"/>
    </source>
</evidence>
<sequence>MPHYSSPELYNTDEDLEAMEMPLPALALGLDLTITAPSSLPAIGFSPLSSSESSPLSSPVTPGAPLIQFTEPSSGPVPSSPIVGNAQEKADHRRRKASSKQRATLAVKAAEAKVLRHAQRIGDLNAVLDMLHGRGLQFGDLMEHVFNPDNGQGNVRWHGFFMHRGAASNVLTWWISSKNSQPAREEVHEWAVNYVSRIAAKEAHTATLSRELQTMQRPIDHTLITSFSFSTMYDHLHERLAPITIRILQAFATSPNASKHTEQRQSRTRTVIASAALACLGEYSHANNLAKRMLGLYLYATGSQRQPMTVLSTLGLSESYSNLVATASHDGKDFATSEPGVNATPPRIQASEDVSATTTLPPVCSPNCNQDNSTSTSTQKSTRRHPGTLHQLSNAMRDMARSIAATGLYGLVYDNINMMFRNAEQIVGRHETDILPDSQENGTCSTLFPLFKARREHIKLTDFQEAFFAAPPLEPTDILHTADEQKQFKEYLIFTILRIIIKNGGERFQKFQTELEKRQPYSSERIEVHRTDLHPLPAWDIDESSITGNAEVDQAILDELELKSVPEFFQFVRFIGGDQLSIARMRSLENLRAGQEAGHPGFFWGVWIPGLFHGKIADMHGMLVTHWGTSNSGTKNPGCLAFHNTRLDRLPIVLTSLPTFRTCRDLVFVSLYSRVLHCLLLVSGKSSLDEYTSSVGDWETLEEHAREIYAHFADTSLVEELRWAREESRSTAQAEAELSAATGTASAPRSRKGKKKDVPKPKLAPTDGDMVFENAILFLRDALVSREFTDAVQAGDSGRVLLVLKLWALSFRGSGRTKYAYEMLHVVHNIMKVWPKAITDIVLNNWLLNPTGNPNSFVEMDLVQEHLNFWIKKFYKAHGVNASWEWLHLISPCVNVLRTLANKFNDVLGGDLGTRHAPADLSEDIETLMDSLDEHKVYQLQKGRTLGDDDSPAKDIVSVGLQNLMDSTKSPLDEYNTAFKQLQRRRRMQPVTEDSPVMPARNLTSPPAAPAPEHAAPSASALPTTYVLDEMDVDEVCFDEIREPDGADLDLEDEPTLGRLTDEDVALDMDETGALYGEDEFGFEADADAADEEEDFEEIDDDVFGS</sequence>
<feature type="compositionally biased region" description="Low complexity" evidence="1">
    <location>
        <begin position="47"/>
        <end position="59"/>
    </location>
</feature>
<gene>
    <name evidence="3" type="ORF">Hypma_007877</name>
</gene>
<keyword evidence="4" id="KW-1185">Reference proteome</keyword>
<dbReference type="Pfam" id="PF20231">
    <property type="entry name" value="DUF6589"/>
    <property type="match status" value="1"/>
</dbReference>
<dbReference type="AlphaFoldDB" id="A0A369JT57"/>
<organism evidence="3 4">
    <name type="scientific">Hypsizygus marmoreus</name>
    <name type="common">White beech mushroom</name>
    <name type="synonym">Agaricus marmoreus</name>
    <dbReference type="NCBI Taxonomy" id="39966"/>
    <lineage>
        <taxon>Eukaryota</taxon>
        <taxon>Fungi</taxon>
        <taxon>Dikarya</taxon>
        <taxon>Basidiomycota</taxon>
        <taxon>Agaricomycotina</taxon>
        <taxon>Agaricomycetes</taxon>
        <taxon>Agaricomycetidae</taxon>
        <taxon>Agaricales</taxon>
        <taxon>Tricholomatineae</taxon>
        <taxon>Lyophyllaceae</taxon>
        <taxon>Hypsizygus</taxon>
    </lineage>
</organism>
<proteinExistence type="predicted"/>
<dbReference type="OrthoDB" id="2496395at2759"/>
<reference evidence="3" key="1">
    <citation type="submission" date="2018-04" db="EMBL/GenBank/DDBJ databases">
        <title>Whole genome sequencing of Hypsizygus marmoreus.</title>
        <authorList>
            <person name="Choi I.-G."/>
            <person name="Min B."/>
            <person name="Kim J.-G."/>
            <person name="Kim S."/>
            <person name="Oh Y.-L."/>
            <person name="Kong W.-S."/>
            <person name="Park H."/>
            <person name="Jeong J."/>
            <person name="Song E.-S."/>
        </authorList>
    </citation>
    <scope>NUCLEOTIDE SEQUENCE [LARGE SCALE GENOMIC DNA]</scope>
    <source>
        <strain evidence="3">51987-8</strain>
    </source>
</reference>
<dbReference type="InParanoid" id="A0A369JT57"/>
<evidence type="ECO:0000259" key="2">
    <source>
        <dbReference type="Pfam" id="PF20231"/>
    </source>
</evidence>
<evidence type="ECO:0000256" key="1">
    <source>
        <dbReference type="SAM" id="MobiDB-lite"/>
    </source>
</evidence>
<feature type="region of interest" description="Disordered" evidence="1">
    <location>
        <begin position="734"/>
        <end position="766"/>
    </location>
</feature>
<feature type="domain" description="DUF6589" evidence="2">
    <location>
        <begin position="469"/>
        <end position="916"/>
    </location>
</feature>
<dbReference type="STRING" id="39966.A0A369JT57"/>
<name>A0A369JT57_HYPMA</name>
<dbReference type="InterPro" id="IPR046496">
    <property type="entry name" value="DUF6589"/>
</dbReference>
<feature type="region of interest" description="Disordered" evidence="1">
    <location>
        <begin position="354"/>
        <end position="388"/>
    </location>
</feature>
<feature type="region of interest" description="Disordered" evidence="1">
    <location>
        <begin position="1085"/>
        <end position="1106"/>
    </location>
</feature>
<feature type="compositionally biased region" description="Polar residues" evidence="1">
    <location>
        <begin position="354"/>
        <end position="372"/>
    </location>
</feature>
<feature type="compositionally biased region" description="Low complexity" evidence="1">
    <location>
        <begin position="72"/>
        <end position="84"/>
    </location>
</feature>
<dbReference type="Proteomes" id="UP000076154">
    <property type="component" value="Unassembled WGS sequence"/>
</dbReference>
<evidence type="ECO:0000313" key="3">
    <source>
        <dbReference type="EMBL" id="RDB24948.1"/>
    </source>
</evidence>
<feature type="region of interest" description="Disordered" evidence="1">
    <location>
        <begin position="983"/>
        <end position="1018"/>
    </location>
</feature>
<feature type="region of interest" description="Disordered" evidence="1">
    <location>
        <begin position="47"/>
        <end position="101"/>
    </location>
</feature>